<keyword evidence="1" id="KW-0433">Leucine-rich repeat</keyword>
<protein>
    <recommendedName>
        <fullName evidence="6">Disease resistance R13L4/SHOC-2-like LRR domain-containing protein</fullName>
    </recommendedName>
</protein>
<feature type="domain" description="Disease resistance R13L4/SHOC-2-like LRR" evidence="6">
    <location>
        <begin position="307"/>
        <end position="386"/>
    </location>
</feature>
<dbReference type="InterPro" id="IPR050216">
    <property type="entry name" value="LRR_domain-containing"/>
</dbReference>
<accession>A0ABC8JWR6</accession>
<evidence type="ECO:0000256" key="2">
    <source>
        <dbReference type="ARBA" id="ARBA00022737"/>
    </source>
</evidence>
<evidence type="ECO:0000313" key="8">
    <source>
        <dbReference type="Proteomes" id="UP001642260"/>
    </source>
</evidence>
<keyword evidence="8" id="KW-1185">Reference proteome</keyword>
<comment type="similarity">
    <text evidence="3">Belongs to the SHOC2 family.</text>
</comment>
<evidence type="ECO:0000256" key="5">
    <source>
        <dbReference type="SAM" id="MobiDB-lite"/>
    </source>
</evidence>
<dbReference type="SUPFAM" id="SSF52058">
    <property type="entry name" value="L domain-like"/>
    <property type="match status" value="1"/>
</dbReference>
<feature type="compositionally biased region" description="Pro residues" evidence="5">
    <location>
        <begin position="126"/>
        <end position="136"/>
    </location>
</feature>
<reference evidence="7 8" key="1">
    <citation type="submission" date="2022-03" db="EMBL/GenBank/DDBJ databases">
        <authorList>
            <person name="Macdonald S."/>
            <person name="Ahmed S."/>
            <person name="Newling K."/>
        </authorList>
    </citation>
    <scope>NUCLEOTIDE SEQUENCE [LARGE SCALE GENOMIC DNA]</scope>
</reference>
<dbReference type="PROSITE" id="PS51450">
    <property type="entry name" value="LRR"/>
    <property type="match status" value="4"/>
</dbReference>
<dbReference type="PRINTS" id="PR00019">
    <property type="entry name" value="LEURICHRPT"/>
</dbReference>
<gene>
    <name evidence="7" type="ORF">ERUC_LOCUS16335</name>
</gene>
<dbReference type="Proteomes" id="UP001642260">
    <property type="component" value="Unassembled WGS sequence"/>
</dbReference>
<dbReference type="Pfam" id="PF13855">
    <property type="entry name" value="LRR_8"/>
    <property type="match status" value="1"/>
</dbReference>
<comment type="caution">
    <text evidence="7">The sequence shown here is derived from an EMBL/GenBank/DDBJ whole genome shotgun (WGS) entry which is preliminary data.</text>
</comment>
<evidence type="ECO:0000256" key="1">
    <source>
        <dbReference type="ARBA" id="ARBA00022614"/>
    </source>
</evidence>
<evidence type="ECO:0000259" key="6">
    <source>
        <dbReference type="Pfam" id="PF23598"/>
    </source>
</evidence>
<proteinExistence type="inferred from homology"/>
<dbReference type="SMART" id="SM00369">
    <property type="entry name" value="LRR_TYP"/>
    <property type="match status" value="8"/>
</dbReference>
<evidence type="ECO:0000256" key="4">
    <source>
        <dbReference type="ARBA" id="ARBA00037519"/>
    </source>
</evidence>
<dbReference type="InterPro" id="IPR001611">
    <property type="entry name" value="Leu-rich_rpt"/>
</dbReference>
<dbReference type="Gene3D" id="3.80.10.10">
    <property type="entry name" value="Ribonuclease Inhibitor"/>
    <property type="match status" value="1"/>
</dbReference>
<dbReference type="Pfam" id="PF00560">
    <property type="entry name" value="LRR_1"/>
    <property type="match status" value="1"/>
</dbReference>
<comment type="function">
    <text evidence="4">Leucine-rich repeat protein that likely mediates protein interactions, possibly in the context of signal transduction.</text>
</comment>
<dbReference type="Pfam" id="PF23598">
    <property type="entry name" value="LRR_14"/>
    <property type="match status" value="1"/>
</dbReference>
<dbReference type="PANTHER" id="PTHR48051:SF54">
    <property type="entry name" value="LEUCINE-RICH REPEAT-CONTAINING PROTEIN"/>
    <property type="match status" value="1"/>
</dbReference>
<dbReference type="PANTHER" id="PTHR48051">
    <property type="match status" value="1"/>
</dbReference>
<feature type="region of interest" description="Disordered" evidence="5">
    <location>
        <begin position="117"/>
        <end position="145"/>
    </location>
</feature>
<dbReference type="EMBL" id="CAKOAT010152931">
    <property type="protein sequence ID" value="CAH8344458.1"/>
    <property type="molecule type" value="Genomic_DNA"/>
</dbReference>
<dbReference type="InterPro" id="IPR032675">
    <property type="entry name" value="LRR_dom_sf"/>
</dbReference>
<dbReference type="InterPro" id="IPR003591">
    <property type="entry name" value="Leu-rich_rpt_typical-subtyp"/>
</dbReference>
<dbReference type="SMART" id="SM00364">
    <property type="entry name" value="LRR_BAC"/>
    <property type="match status" value="9"/>
</dbReference>
<dbReference type="AlphaFoldDB" id="A0ABC8JWR6"/>
<evidence type="ECO:0000313" key="7">
    <source>
        <dbReference type="EMBL" id="CAH8344458.1"/>
    </source>
</evidence>
<evidence type="ECO:0000256" key="3">
    <source>
        <dbReference type="ARBA" id="ARBA00023786"/>
    </source>
</evidence>
<sequence>MNFLQLDKRLDTTEQVVEEIMRIHRSLPPRPGLDEVEAARSLIQNVEKEDQSWLEAIANQRKPSDVPNDLFTVLQEMKKGFVRFRSKEQIREAVKLLDLETVHSLFDDFIQRASDCISSNGSAPSSRPPQRAPTPVAPSGLYFNEKTPARPKEMVSRDDSFVSKAKPSLYGDGFVAPRTPQIVDSSLTAGKFSGNDGEKMSLIKLASLIEVSAKKATKELNLQNKLSTQVEWLPDSIGKLSTLTSLDMSENHIVVLPNTIGGLSSLTNLDLRSNRISNLPESIGELINLVYLNLSGNQLSSLPSSFSKLLQLEELNLSCNDLPVLPESIGSLVSLKKLDVETNYIEEIPYSIGGCSSLKELRADYNKLKALPEAIGKITTLEILSVRYNNIRQLPTTMSSLASLKELDVSFNELEAVPESLCFATTLVKLNVGNNFADMVSLPRSIGNLEVLEELDISNNQIRVLPESFRMLTKLRVFHAQENPLQVPPRDVAEKGPQAVVQYMNDLVEQRNAKSLVVKPKKSWVQMCFFPKSNKKKQSNMEIV</sequence>
<dbReference type="FunFam" id="3.80.10.10:FF:000405">
    <property type="entry name" value="Plant intracellular Ras-group-related LRR protein 4"/>
    <property type="match status" value="1"/>
</dbReference>
<organism evidence="7 8">
    <name type="scientific">Eruca vesicaria subsp. sativa</name>
    <name type="common">Garden rocket</name>
    <name type="synonym">Eruca sativa</name>
    <dbReference type="NCBI Taxonomy" id="29727"/>
    <lineage>
        <taxon>Eukaryota</taxon>
        <taxon>Viridiplantae</taxon>
        <taxon>Streptophyta</taxon>
        <taxon>Embryophyta</taxon>
        <taxon>Tracheophyta</taxon>
        <taxon>Spermatophyta</taxon>
        <taxon>Magnoliopsida</taxon>
        <taxon>eudicotyledons</taxon>
        <taxon>Gunneridae</taxon>
        <taxon>Pentapetalae</taxon>
        <taxon>rosids</taxon>
        <taxon>malvids</taxon>
        <taxon>Brassicales</taxon>
        <taxon>Brassicaceae</taxon>
        <taxon>Brassiceae</taxon>
        <taxon>Eruca</taxon>
    </lineage>
</organism>
<name>A0ABC8JWR6_ERUVS</name>
<keyword evidence="2" id="KW-0677">Repeat</keyword>
<dbReference type="InterPro" id="IPR055414">
    <property type="entry name" value="LRR_R13L4/SHOC2-like"/>
</dbReference>